<comment type="cofactor">
    <cofactor evidence="9">
        <name>FAD</name>
        <dbReference type="ChEBI" id="CHEBI:57692"/>
    </cofactor>
    <text evidence="9">Binds 1 FAD per subunit.</text>
</comment>
<feature type="disulfide bond" description="Redox-active" evidence="10">
    <location>
        <begin position="81"/>
        <end position="86"/>
    </location>
</feature>
<keyword evidence="3 9" id="KW-0274">FAD</keyword>
<dbReference type="GO" id="GO:0006749">
    <property type="term" value="P:glutathione metabolic process"/>
    <property type="evidence" value="ECO:0007669"/>
    <property type="project" value="TreeGrafter"/>
</dbReference>
<feature type="binding site" evidence="9">
    <location>
        <position position="316"/>
    </location>
    <ligand>
        <name>NAD(+)</name>
        <dbReference type="ChEBI" id="CHEBI:57540"/>
    </ligand>
</feature>
<evidence type="ECO:0000256" key="4">
    <source>
        <dbReference type="ARBA" id="ARBA00022857"/>
    </source>
</evidence>
<feature type="domain" description="Pyridine nucleotide-disulphide oxidoreductase dimerisation" evidence="12">
    <location>
        <begin position="400"/>
        <end position="511"/>
    </location>
</feature>
<keyword evidence="5 11" id="KW-0560">Oxidoreductase</keyword>
<dbReference type="PANTHER" id="PTHR42737:SF7">
    <property type="entry name" value="THIOREDOXIN-DISULFIDE REDUCTASE"/>
    <property type="match status" value="1"/>
</dbReference>
<evidence type="ECO:0000256" key="7">
    <source>
        <dbReference type="ARBA" id="ARBA00023284"/>
    </source>
</evidence>
<evidence type="ECO:0000256" key="6">
    <source>
        <dbReference type="ARBA" id="ARBA00023157"/>
    </source>
</evidence>
<feature type="active site" description="Proton acceptor" evidence="8">
    <location>
        <position position="502"/>
    </location>
</feature>
<dbReference type="GO" id="GO:0004362">
    <property type="term" value="F:glutathione-disulfide reductase (NADPH) activity"/>
    <property type="evidence" value="ECO:0007669"/>
    <property type="project" value="TreeGrafter"/>
</dbReference>
<accession>A0A068ASV4</accession>
<dbReference type="EMBL" id="KF289036">
    <property type="protein sequence ID" value="AIC37512.1"/>
    <property type="molecule type" value="mRNA"/>
</dbReference>
<dbReference type="GO" id="GO:0005739">
    <property type="term" value="C:mitochondrion"/>
    <property type="evidence" value="ECO:0007669"/>
    <property type="project" value="TreeGrafter"/>
</dbReference>
<organism evidence="14">
    <name type="scientific">Dugesia japonica</name>
    <name type="common">Planarian</name>
    <dbReference type="NCBI Taxonomy" id="6161"/>
    <lineage>
        <taxon>Eukaryota</taxon>
        <taxon>Metazoa</taxon>
        <taxon>Spiralia</taxon>
        <taxon>Lophotrochozoa</taxon>
        <taxon>Platyhelminthes</taxon>
        <taxon>Rhabditophora</taxon>
        <taxon>Seriata</taxon>
        <taxon>Tricladida</taxon>
        <taxon>Continenticola</taxon>
        <taxon>Geoplanoidea</taxon>
        <taxon>Dugesiidae</taxon>
        <taxon>Dugesia</taxon>
    </lineage>
</organism>
<evidence type="ECO:0000256" key="11">
    <source>
        <dbReference type="RuleBase" id="RU003691"/>
    </source>
</evidence>
<gene>
    <name evidence="14" type="primary">TrxR</name>
</gene>
<dbReference type="GO" id="GO:0045454">
    <property type="term" value="P:cell redox homeostasis"/>
    <property type="evidence" value="ECO:0007669"/>
    <property type="project" value="InterPro"/>
</dbReference>
<dbReference type="InterPro" id="IPR023753">
    <property type="entry name" value="FAD/NAD-binding_dom"/>
</dbReference>
<feature type="binding site" evidence="9">
    <location>
        <position position="364"/>
    </location>
    <ligand>
        <name>FAD</name>
        <dbReference type="ChEBI" id="CHEBI:57692"/>
    </ligand>
</feature>
<dbReference type="Gene3D" id="3.30.390.30">
    <property type="match status" value="1"/>
</dbReference>
<keyword evidence="7 11" id="KW-0676">Redox-active center</keyword>
<evidence type="ECO:0000256" key="5">
    <source>
        <dbReference type="ARBA" id="ARBA00023002"/>
    </source>
</evidence>
<dbReference type="Gene3D" id="3.50.50.60">
    <property type="entry name" value="FAD/NAD(P)-binding domain"/>
    <property type="match status" value="2"/>
</dbReference>
<dbReference type="GO" id="GO:0050660">
    <property type="term" value="F:flavin adenine dinucleotide binding"/>
    <property type="evidence" value="ECO:0007669"/>
    <property type="project" value="InterPro"/>
</dbReference>
<comment type="similarity">
    <text evidence="1 11">Belongs to the class-I pyridine nucleotide-disulfide oxidoreductase family.</text>
</comment>
<dbReference type="InterPro" id="IPR036188">
    <property type="entry name" value="FAD/NAD-bd_sf"/>
</dbReference>
<evidence type="ECO:0000256" key="3">
    <source>
        <dbReference type="ARBA" id="ARBA00022827"/>
    </source>
</evidence>
<keyword evidence="9" id="KW-0547">Nucleotide-binding</keyword>
<dbReference type="InterPro" id="IPR006338">
    <property type="entry name" value="Thioredoxin/glutathione_Rdtase"/>
</dbReference>
<reference evidence="14" key="1">
    <citation type="submission" date="2013-06" db="EMBL/GenBank/DDBJ databases">
        <title>Molecular cloning of antioxidant system genes in the planarian Dugesia japonica.</title>
        <authorList>
            <person name="Li Z."/>
            <person name="Sun Y."/>
            <person name="Sun S."/>
            <person name="Wang L."/>
        </authorList>
    </citation>
    <scope>NUCLEOTIDE SEQUENCE</scope>
    <source>
        <strain evidence="14">DjSH</strain>
    </source>
</reference>
<dbReference type="GO" id="GO:0005829">
    <property type="term" value="C:cytosol"/>
    <property type="evidence" value="ECO:0007669"/>
    <property type="project" value="TreeGrafter"/>
</dbReference>
<dbReference type="PROSITE" id="PS00076">
    <property type="entry name" value="PYRIDINE_REDOX_1"/>
    <property type="match status" value="1"/>
</dbReference>
<dbReference type="NCBIfam" id="TIGR01438">
    <property type="entry name" value="TGR"/>
    <property type="match status" value="1"/>
</dbReference>
<dbReference type="PRINTS" id="PR00368">
    <property type="entry name" value="FADPNR"/>
</dbReference>
<dbReference type="SUPFAM" id="SSF51905">
    <property type="entry name" value="FAD/NAD(P)-binding domain"/>
    <property type="match status" value="1"/>
</dbReference>
<dbReference type="PIRSF" id="PIRSF000350">
    <property type="entry name" value="Mercury_reductase_MerA"/>
    <property type="match status" value="1"/>
</dbReference>
<dbReference type="Pfam" id="PF02852">
    <property type="entry name" value="Pyr_redox_dim"/>
    <property type="match status" value="1"/>
</dbReference>
<evidence type="ECO:0000256" key="2">
    <source>
        <dbReference type="ARBA" id="ARBA00022630"/>
    </source>
</evidence>
<dbReference type="InterPro" id="IPR004099">
    <property type="entry name" value="Pyr_nucl-diS_OxRdtase_dimer"/>
</dbReference>
<dbReference type="PRINTS" id="PR00411">
    <property type="entry name" value="PNDRDTASEI"/>
</dbReference>
<evidence type="ECO:0000259" key="12">
    <source>
        <dbReference type="Pfam" id="PF02852"/>
    </source>
</evidence>
<feature type="binding site" evidence="9">
    <location>
        <position position="90"/>
    </location>
    <ligand>
        <name>FAD</name>
        <dbReference type="ChEBI" id="CHEBI:57692"/>
    </ligand>
</feature>
<dbReference type="PANTHER" id="PTHR42737">
    <property type="entry name" value="GLUTATHIONE REDUCTASE"/>
    <property type="match status" value="1"/>
</dbReference>
<dbReference type="GO" id="GO:0034599">
    <property type="term" value="P:cellular response to oxidative stress"/>
    <property type="evidence" value="ECO:0007669"/>
    <property type="project" value="TreeGrafter"/>
</dbReference>
<dbReference type="GO" id="GO:0004791">
    <property type="term" value="F:thioredoxin-disulfide reductase (NADPH) activity"/>
    <property type="evidence" value="ECO:0007669"/>
    <property type="project" value="InterPro"/>
</dbReference>
<name>A0A068ASV4_DUGJA</name>
<feature type="domain" description="FAD/NAD(P)-binding" evidence="13">
    <location>
        <begin position="35"/>
        <end position="380"/>
    </location>
</feature>
<dbReference type="InterPro" id="IPR016156">
    <property type="entry name" value="FAD/NAD-linked_Rdtase_dimer_sf"/>
</dbReference>
<keyword evidence="4" id="KW-0521">NADP</keyword>
<dbReference type="InterPro" id="IPR001100">
    <property type="entry name" value="Pyr_nuc-diS_OxRdtase"/>
</dbReference>
<keyword evidence="9" id="KW-0520">NAD</keyword>
<dbReference type="InterPro" id="IPR046952">
    <property type="entry name" value="GSHR/TRXR-like"/>
</dbReference>
<proteinExistence type="evidence at transcript level"/>
<evidence type="ECO:0000313" key="14">
    <source>
        <dbReference type="EMBL" id="AIC37512.1"/>
    </source>
</evidence>
<evidence type="ECO:0000259" key="13">
    <source>
        <dbReference type="Pfam" id="PF07992"/>
    </source>
</evidence>
<dbReference type="FunFam" id="3.30.390.30:FF:000004">
    <property type="entry name" value="Thioredoxin reductase 1, cytoplasmic"/>
    <property type="match status" value="1"/>
</dbReference>
<keyword evidence="2 11" id="KW-0285">Flavoprotein</keyword>
<dbReference type="AlphaFoldDB" id="A0A068ASV4"/>
<dbReference type="InterPro" id="IPR012999">
    <property type="entry name" value="Pyr_OxRdtase_I_AS"/>
</dbReference>
<evidence type="ECO:0000256" key="8">
    <source>
        <dbReference type="PIRSR" id="PIRSR000350-2"/>
    </source>
</evidence>
<evidence type="ECO:0000256" key="1">
    <source>
        <dbReference type="ARBA" id="ARBA00007532"/>
    </source>
</evidence>
<protein>
    <submittedName>
        <fullName evidence="14">Thioredoxin reductase</fullName>
    </submittedName>
</protein>
<keyword evidence="6" id="KW-1015">Disulfide bond</keyword>
<feature type="binding site" evidence="9">
    <location>
        <begin position="223"/>
        <end position="230"/>
    </location>
    <ligand>
        <name>NAD(+)</name>
        <dbReference type="ChEBI" id="CHEBI:57540"/>
    </ligand>
</feature>
<evidence type="ECO:0000256" key="9">
    <source>
        <dbReference type="PIRSR" id="PIRSR000350-3"/>
    </source>
</evidence>
<evidence type="ECO:0000256" key="10">
    <source>
        <dbReference type="PIRSR" id="PIRSR000350-4"/>
    </source>
</evidence>
<dbReference type="SUPFAM" id="SSF55424">
    <property type="entry name" value="FAD/NAD-linked reductases, dimerisation (C-terminal) domain"/>
    <property type="match status" value="1"/>
</dbReference>
<sequence length="527" mass="57733">MKLGRYAIIITYSAVRSFSTGLKMNYNASNSAKIYDLVVIGGGSGGLACAKEAAIFGKEVAVLDYVVPTLKSTSWGLGGTCVNVGCIPKKLMHHISQMRDIIENAHEAGWKQVSVKPESLQIDWPTMATRVQNYVKSLNWGHRVALRENKIEYINAKAKFKDGETIVATDIKGGEKEIKAKNFVIAVGGRPKYPDIPGAKEFGITSDDLFWLKNTPGKTLVVGGSYVALECAGFLHAFGCDTTVMVRSIALRGFDRQMAEMVTEHMEKEKKIKFIYGAEPIEVIQGDSGKYRVKWKKEKNPGEMSDLFDTVLFAIGRDPCTLELNLSAANVSVDPNTKKILSGSNSKTVDMEKTSAPNIYAIGDVLQGGVELTPVAIKAGKLLARRLFHKETAQMNYDLIATTVFTPLEYACVGMTEEEASCKLGENNVEVYHCYFKPLEIVAMGQQQSCYMKMICDINKSEKVVGLHILGLNAGEILQGFAAAIKHGITYSQICLNTIGIHPTSAEEVVKLHITKRSNIDPHLTGC</sequence>
<dbReference type="FunFam" id="3.50.50.60:FF:000012">
    <property type="entry name" value="Thioredoxin reductase 1, cytoplasmic"/>
    <property type="match status" value="1"/>
</dbReference>
<dbReference type="Pfam" id="PF07992">
    <property type="entry name" value="Pyr_redox_2"/>
    <property type="match status" value="1"/>
</dbReference>